<sequence>MIINTTGPNLQELEHLAREIFQGDAPSDIDALVNAYIENAIVTGTSSEFDLTVSMSLDFRLIDCKLPHIMLLDQETESEVEVELNGLIKAVRHEIISNLKNMETSLEAASR</sequence>
<dbReference type="AlphaFoldDB" id="A0A895XU41"/>
<evidence type="ECO:0000313" key="1">
    <source>
        <dbReference type="EMBL" id="QSB05168.1"/>
    </source>
</evidence>
<organism evidence="1 2">
    <name type="scientific">Natronoglycomyces albus</name>
    <dbReference type="NCBI Taxonomy" id="2811108"/>
    <lineage>
        <taxon>Bacteria</taxon>
        <taxon>Bacillati</taxon>
        <taxon>Actinomycetota</taxon>
        <taxon>Actinomycetes</taxon>
        <taxon>Glycomycetales</taxon>
        <taxon>Glycomycetaceae</taxon>
        <taxon>Natronoglycomyces</taxon>
    </lineage>
</organism>
<dbReference type="Proteomes" id="UP000662939">
    <property type="component" value="Chromosome"/>
</dbReference>
<keyword evidence="2" id="KW-1185">Reference proteome</keyword>
<accession>A0A895XU41</accession>
<reference evidence="1" key="1">
    <citation type="submission" date="2021-02" db="EMBL/GenBank/DDBJ databases">
        <title>Natronoglycomyces albus gen. nov., sp. nov, a haloalkaliphilic actinobacterium from a soda solonchak soil.</title>
        <authorList>
            <person name="Sorokin D.Y."/>
            <person name="Khijniak T.V."/>
            <person name="Zakharycheva A.P."/>
            <person name="Boueva O.V."/>
            <person name="Ariskina E.V."/>
            <person name="Hahnke R.L."/>
            <person name="Bunk B."/>
            <person name="Sproer C."/>
            <person name="Schumann P."/>
            <person name="Evtushenko L.I."/>
            <person name="Kublanov I.V."/>
        </authorList>
    </citation>
    <scope>NUCLEOTIDE SEQUENCE</scope>
    <source>
        <strain evidence="1">DSM 106290</strain>
    </source>
</reference>
<dbReference type="KEGG" id="nav:JQS30_15650"/>
<proteinExistence type="predicted"/>
<evidence type="ECO:0000313" key="2">
    <source>
        <dbReference type="Proteomes" id="UP000662939"/>
    </source>
</evidence>
<dbReference type="EMBL" id="CP070496">
    <property type="protein sequence ID" value="QSB05168.1"/>
    <property type="molecule type" value="Genomic_DNA"/>
</dbReference>
<gene>
    <name evidence="1" type="ORF">JQS30_15650</name>
</gene>
<protein>
    <submittedName>
        <fullName evidence="1">Uncharacterized protein</fullName>
    </submittedName>
</protein>
<name>A0A895XU41_9ACTN</name>
<dbReference type="RefSeq" id="WP_213171170.1">
    <property type="nucleotide sequence ID" value="NZ_CP070496.1"/>
</dbReference>